<dbReference type="RefSeq" id="WP_106988936.1">
    <property type="nucleotide sequence ID" value="NZ_DBGCOW010000055.1"/>
</dbReference>
<proteinExistence type="predicted"/>
<sequence>MALFDDLTKKVAKFTEKTIEKSSELADTAKTKVSIKSAEADLDDQFIELGKLYYEVLNKDNVFDEKAAPVVQKIDEINQRIENLKSSLEKE</sequence>
<dbReference type="AlphaFoldDB" id="A0A2T3FJI1"/>
<evidence type="ECO:0000313" key="2">
    <source>
        <dbReference type="EMBL" id="PST35445.1"/>
    </source>
</evidence>
<comment type="caution">
    <text evidence="2">The sequence shown here is derived from an EMBL/GenBank/DDBJ whole genome shotgun (WGS) entry which is preliminary data.</text>
</comment>
<dbReference type="Proteomes" id="UP000241201">
    <property type="component" value="Unassembled WGS sequence"/>
</dbReference>
<name>A0A2T3FJI1_9FIRM</name>
<dbReference type="Proteomes" id="UP001198439">
    <property type="component" value="Unassembled WGS sequence"/>
</dbReference>
<evidence type="ECO:0000313" key="1">
    <source>
        <dbReference type="EMBL" id="MCB8611495.1"/>
    </source>
</evidence>
<keyword evidence="3" id="KW-1185">Reference proteome</keyword>
<gene>
    <name evidence="2" type="ORF">C7U55_13135</name>
    <name evidence="1" type="ORF">LJD69_12930</name>
</gene>
<dbReference type="EMBL" id="JAJDKZ010000071">
    <property type="protein sequence ID" value="MCB8611495.1"/>
    <property type="molecule type" value="Genomic_DNA"/>
</dbReference>
<reference evidence="1" key="3">
    <citation type="submission" date="2021-10" db="EMBL/GenBank/DDBJ databases">
        <title>Collection of gut derived symbiotic bacterial strains cultured from healthy donors.</title>
        <authorList>
            <person name="Lin H."/>
            <person name="Littmann E."/>
            <person name="Kohout C."/>
            <person name="Pamer E.G."/>
        </authorList>
    </citation>
    <scope>NUCLEOTIDE SEQUENCE</scope>
    <source>
        <strain evidence="1">DFI.4.48</strain>
    </source>
</reference>
<reference evidence="2" key="2">
    <citation type="journal article" date="2019" name="Int. J. Syst. Evol. Microbiol.">
        <title>Faecalibacillus intestinalis gen. nov., sp. nov. and Faecalibacillus faecis sp. nov., isolated from human faeces.</title>
        <authorList>
            <person name="Seo B."/>
            <person name="Jeon K."/>
            <person name="Baek I."/>
            <person name="Lee Y.M."/>
            <person name="Baek K."/>
            <person name="Ko G."/>
        </authorList>
    </citation>
    <scope>NUCLEOTIDE SEQUENCE</scope>
    <source>
        <strain evidence="2">SNUG30370</strain>
    </source>
</reference>
<organism evidence="2 3">
    <name type="scientific">Faecalibacillus faecis</name>
    <dbReference type="NCBI Taxonomy" id="1982628"/>
    <lineage>
        <taxon>Bacteria</taxon>
        <taxon>Bacillati</taxon>
        <taxon>Bacillota</taxon>
        <taxon>Erysipelotrichia</taxon>
        <taxon>Erysipelotrichales</taxon>
        <taxon>Coprobacillaceae</taxon>
        <taxon>Faecalibacillus</taxon>
    </lineage>
</organism>
<dbReference type="GeneID" id="77472019"/>
<dbReference type="EMBL" id="PYLP01000038">
    <property type="protein sequence ID" value="PST35445.1"/>
    <property type="molecule type" value="Genomic_DNA"/>
</dbReference>
<evidence type="ECO:0000313" key="3">
    <source>
        <dbReference type="Proteomes" id="UP000241201"/>
    </source>
</evidence>
<accession>A0A2T3FJI1</accession>
<protein>
    <submittedName>
        <fullName evidence="2">Uncharacterized protein</fullName>
    </submittedName>
</protein>
<reference evidence="3" key="1">
    <citation type="submission" date="2018-03" db="EMBL/GenBank/DDBJ databases">
        <title>Lachnoclostridium SNUG30370 gen.nov., sp.nov., isolated from human faeces.</title>
        <authorList>
            <person name="Seo B."/>
            <person name="Jeon K."/>
            <person name="Ko G."/>
        </authorList>
    </citation>
    <scope>NUCLEOTIDE SEQUENCE [LARGE SCALE GENOMIC DNA]</scope>
    <source>
        <strain evidence="3">SNUG30370</strain>
    </source>
</reference>